<reference evidence="2 4" key="1">
    <citation type="journal article" date="2022" name="bioRxiv">
        <title>Prophages regulate Shewanella fidelis 3313 motility and biofilm formation: implications for gut colonization dynamics in Ciona robusta.</title>
        <authorList>
            <person name="Natarajan O."/>
            <person name="Gibboney S.L."/>
            <person name="Young M.N."/>
            <person name="Lim S.J."/>
            <person name="Pluta N."/>
            <person name="Atkinson C.G."/>
            <person name="Leigh B.A."/>
            <person name="Liberti A."/>
            <person name="Kees E.D."/>
            <person name="Breitbart M."/>
            <person name="Gralnick J.A."/>
            <person name="Dishaw L.J."/>
        </authorList>
    </citation>
    <scope>NUCLEOTIDE SEQUENCE [LARGE SCALE GENOMIC DNA]</scope>
    <source>
        <strain evidence="2 4">JG4066</strain>
    </source>
</reference>
<evidence type="ECO:0000313" key="2">
    <source>
        <dbReference type="EMBL" id="MDW4823708.1"/>
    </source>
</evidence>
<dbReference type="EMBL" id="JAPMLE010000001">
    <property type="protein sequence ID" value="MDR8523857.1"/>
    <property type="molecule type" value="Genomic_DNA"/>
</dbReference>
<dbReference type="Gene3D" id="1.10.260.40">
    <property type="entry name" value="lambda repressor-like DNA-binding domains"/>
    <property type="match status" value="1"/>
</dbReference>
<evidence type="ECO:0000313" key="3">
    <source>
        <dbReference type="Proteomes" id="UP001259340"/>
    </source>
</evidence>
<organism evidence="1 3">
    <name type="scientific">Shewanella fidelis</name>
    <dbReference type="NCBI Taxonomy" id="173509"/>
    <lineage>
        <taxon>Bacteria</taxon>
        <taxon>Pseudomonadati</taxon>
        <taxon>Pseudomonadota</taxon>
        <taxon>Gammaproteobacteria</taxon>
        <taxon>Alteromonadales</taxon>
        <taxon>Shewanellaceae</taxon>
        <taxon>Shewanella</taxon>
    </lineage>
</organism>
<keyword evidence="4" id="KW-1185">Reference proteome</keyword>
<dbReference type="Proteomes" id="UP001271263">
    <property type="component" value="Unassembled WGS sequence"/>
</dbReference>
<dbReference type="Proteomes" id="UP001259340">
    <property type="component" value="Unassembled WGS sequence"/>
</dbReference>
<evidence type="ECO:0000313" key="4">
    <source>
        <dbReference type="Proteomes" id="UP001271263"/>
    </source>
</evidence>
<protein>
    <recommendedName>
        <fullName evidence="5">Transcriptional regulator</fullName>
    </recommendedName>
</protein>
<evidence type="ECO:0008006" key="5">
    <source>
        <dbReference type="Google" id="ProtNLM"/>
    </source>
</evidence>
<evidence type="ECO:0000313" key="1">
    <source>
        <dbReference type="EMBL" id="MDR8523857.1"/>
    </source>
</evidence>
<dbReference type="RefSeq" id="WP_310654699.1">
    <property type="nucleotide sequence ID" value="NZ_JAPMLC010000001.1"/>
</dbReference>
<gene>
    <name evidence="1" type="ORF">OS133_09255</name>
    <name evidence="2" type="ORF">OS134_06460</name>
</gene>
<comment type="caution">
    <text evidence="1">The sequence shown here is derived from an EMBL/GenBank/DDBJ whole genome shotgun (WGS) entry which is preliminary data.</text>
</comment>
<name>A0AAW8NMC9_9GAMM</name>
<sequence>MQPSELLDLVKAASGLTSDYQVMKKFGFSQTGVSHWRINRSYPKNSVLIQFAEILHMNAGLLMMYSLEWREKDEAAKAQISQLINAIHHAKFDDSFIGESV</sequence>
<reference evidence="1" key="2">
    <citation type="submission" date="2022-11" db="EMBL/GenBank/DDBJ databases">
        <title>Prophages regulate Shewanella fidelis motility and biofilm formation: implications for gut colonization dynamics in Ciona robusta.</title>
        <authorList>
            <person name="Natarajan O."/>
            <person name="Gibboney S.L."/>
            <person name="Young M.N."/>
            <person name="Lim S.J."/>
            <person name="Pluta N."/>
            <person name="Atkinson C.G.F."/>
            <person name="Leigh B.A."/>
            <person name="Liberti A."/>
            <person name="Kees E."/>
            <person name="Breitbart M."/>
            <person name="Gralnick J."/>
            <person name="Dishaw L.J."/>
        </authorList>
    </citation>
    <scope>NUCLEOTIDE SEQUENCE</scope>
    <source>
        <strain evidence="1">3313</strain>
    </source>
</reference>
<dbReference type="InterPro" id="IPR010982">
    <property type="entry name" value="Lambda_DNA-bd_dom_sf"/>
</dbReference>
<proteinExistence type="predicted"/>
<dbReference type="AlphaFoldDB" id="A0AAW8NMC9"/>
<dbReference type="EMBL" id="JAPMLD010000002">
    <property type="protein sequence ID" value="MDW4823708.1"/>
    <property type="molecule type" value="Genomic_DNA"/>
</dbReference>
<accession>A0AAW8NMC9</accession>
<dbReference type="GO" id="GO:0003677">
    <property type="term" value="F:DNA binding"/>
    <property type="evidence" value="ECO:0007669"/>
    <property type="project" value="InterPro"/>
</dbReference>